<comment type="similarity">
    <text evidence="1">Belongs to the EF-Ts family.</text>
</comment>
<dbReference type="Pfam" id="PF00889">
    <property type="entry name" value="EF_TS"/>
    <property type="match status" value="1"/>
</dbReference>
<evidence type="ECO:0000256" key="1">
    <source>
        <dbReference type="ARBA" id="ARBA00005532"/>
    </source>
</evidence>
<dbReference type="PANTHER" id="PTHR11741:SF0">
    <property type="entry name" value="ELONGATION FACTOR TS, MITOCHONDRIAL"/>
    <property type="match status" value="1"/>
</dbReference>
<dbReference type="EMBL" id="CAFABA010000230">
    <property type="protein sequence ID" value="CAB4836754.1"/>
    <property type="molecule type" value="Genomic_DNA"/>
</dbReference>
<dbReference type="EMBL" id="CAFBOS010000044">
    <property type="protein sequence ID" value="CAB4990239.1"/>
    <property type="molecule type" value="Genomic_DNA"/>
</dbReference>
<dbReference type="CDD" id="cd14275">
    <property type="entry name" value="UBA_EF-Ts"/>
    <property type="match status" value="1"/>
</dbReference>
<name>A0A6J7NHV2_9ZZZZ</name>
<organism evidence="7">
    <name type="scientific">freshwater metagenome</name>
    <dbReference type="NCBI Taxonomy" id="449393"/>
    <lineage>
        <taxon>unclassified sequences</taxon>
        <taxon>metagenomes</taxon>
        <taxon>ecological metagenomes</taxon>
    </lineage>
</organism>
<dbReference type="PROSITE" id="PS01126">
    <property type="entry name" value="EF_TS_1"/>
    <property type="match status" value="1"/>
</dbReference>
<accession>A0A6J7NHV2</accession>
<reference evidence="7" key="1">
    <citation type="submission" date="2020-05" db="EMBL/GenBank/DDBJ databases">
        <authorList>
            <person name="Chiriac C."/>
            <person name="Salcher M."/>
            <person name="Ghai R."/>
            <person name="Kavagutti S V."/>
        </authorList>
    </citation>
    <scope>NUCLEOTIDE SEQUENCE</scope>
</reference>
<dbReference type="InterPro" id="IPR036402">
    <property type="entry name" value="EF-Ts_dimer_sf"/>
</dbReference>
<proteinExistence type="inferred from homology"/>
<dbReference type="InterPro" id="IPR014039">
    <property type="entry name" value="Transl_elong_EFTs/EF1B_dimer"/>
</dbReference>
<dbReference type="SUPFAM" id="SSF46934">
    <property type="entry name" value="UBA-like"/>
    <property type="match status" value="1"/>
</dbReference>
<dbReference type="AlphaFoldDB" id="A0A6J7NHV2"/>
<evidence type="ECO:0000256" key="3">
    <source>
        <dbReference type="ARBA" id="ARBA00022917"/>
    </source>
</evidence>
<feature type="domain" description="Translation elongation factor EFTs/EF1B dimerisation" evidence="4">
    <location>
        <begin position="71"/>
        <end position="260"/>
    </location>
</feature>
<evidence type="ECO:0000313" key="7">
    <source>
        <dbReference type="EMBL" id="CAB4990239.1"/>
    </source>
</evidence>
<dbReference type="Gene3D" id="1.10.8.10">
    <property type="entry name" value="DNA helicase RuvA subunit, C-terminal domain"/>
    <property type="match status" value="1"/>
</dbReference>
<evidence type="ECO:0000256" key="2">
    <source>
        <dbReference type="ARBA" id="ARBA00022768"/>
    </source>
</evidence>
<gene>
    <name evidence="5" type="ORF">UFOPK2754_00999</name>
    <name evidence="6" type="ORF">UFOPK3139_03199</name>
    <name evidence="7" type="ORF">UFOPK3967_00955</name>
</gene>
<keyword evidence="2" id="KW-0251">Elongation factor</keyword>
<dbReference type="GO" id="GO:0003746">
    <property type="term" value="F:translation elongation factor activity"/>
    <property type="evidence" value="ECO:0007669"/>
    <property type="project" value="UniProtKB-KW"/>
</dbReference>
<evidence type="ECO:0000313" key="6">
    <source>
        <dbReference type="EMBL" id="CAB4836754.1"/>
    </source>
</evidence>
<dbReference type="Gene3D" id="1.10.286.20">
    <property type="match status" value="1"/>
</dbReference>
<dbReference type="PANTHER" id="PTHR11741">
    <property type="entry name" value="ELONGATION FACTOR TS"/>
    <property type="match status" value="1"/>
</dbReference>
<dbReference type="Gene3D" id="3.30.479.20">
    <property type="entry name" value="Elongation factor Ts, dimerisation domain"/>
    <property type="match status" value="2"/>
</dbReference>
<dbReference type="InterPro" id="IPR009060">
    <property type="entry name" value="UBA-like_sf"/>
</dbReference>
<dbReference type="SUPFAM" id="SSF54713">
    <property type="entry name" value="Elongation factor Ts (EF-Ts), dimerisation domain"/>
    <property type="match status" value="1"/>
</dbReference>
<dbReference type="NCBIfam" id="TIGR00116">
    <property type="entry name" value="tsf"/>
    <property type="match status" value="1"/>
</dbReference>
<dbReference type="EMBL" id="CAEZYR010000028">
    <property type="protein sequence ID" value="CAB4738555.1"/>
    <property type="molecule type" value="Genomic_DNA"/>
</dbReference>
<evidence type="ECO:0000313" key="5">
    <source>
        <dbReference type="EMBL" id="CAB4738555.1"/>
    </source>
</evidence>
<dbReference type="InterPro" id="IPR001816">
    <property type="entry name" value="Transl_elong_EFTs/EF1B"/>
</dbReference>
<sequence>MAEFSAKDVKALRDATGAGMMDAKKALTEADGDFEAAIQLLRERGLTKAGERQDRENNEGSIALAVNEGAAAIVQVRTETDFTAKSAGLIEVVQRLANAVLAGGEGAIDASALDDLKLTTKENLALGKVIRIEAGAGNLLDTYLHIQDGRGINAVVIEGSGIDQETLHEIALHIAFAKPAALSRDEVSADAAAKERIALLEITKAEGKPEAAWDKIVEGRLGAWYRERALLEQGVFGEKETVQQKIGNGTIVRFAQATIGS</sequence>
<keyword evidence="3" id="KW-0648">Protein biosynthesis</keyword>
<dbReference type="HAMAP" id="MF_00050">
    <property type="entry name" value="EF_Ts"/>
    <property type="match status" value="1"/>
</dbReference>
<protein>
    <submittedName>
        <fullName evidence="7">Unannotated protein</fullName>
    </submittedName>
</protein>
<evidence type="ECO:0000259" key="4">
    <source>
        <dbReference type="Pfam" id="PF00889"/>
    </source>
</evidence>
<dbReference type="FunFam" id="1.10.8.10:FF:000001">
    <property type="entry name" value="Elongation factor Ts"/>
    <property type="match status" value="1"/>
</dbReference>
<dbReference type="InterPro" id="IPR018101">
    <property type="entry name" value="Transl_elong_Ts_CS"/>
</dbReference>